<name>A0A4R7T625_9ACTN</name>
<evidence type="ECO:0000313" key="4">
    <source>
        <dbReference type="Proteomes" id="UP000295151"/>
    </source>
</evidence>
<evidence type="ECO:0008006" key="5">
    <source>
        <dbReference type="Google" id="ProtNLM"/>
    </source>
</evidence>
<gene>
    <name evidence="3" type="ORF">EV138_0017</name>
</gene>
<feature type="transmembrane region" description="Helical" evidence="2">
    <location>
        <begin position="35"/>
        <end position="56"/>
    </location>
</feature>
<evidence type="ECO:0000256" key="1">
    <source>
        <dbReference type="SAM" id="MobiDB-lite"/>
    </source>
</evidence>
<keyword evidence="2" id="KW-0812">Transmembrane</keyword>
<keyword evidence="2" id="KW-1133">Transmembrane helix</keyword>
<evidence type="ECO:0000313" key="3">
    <source>
        <dbReference type="EMBL" id="TDU86508.1"/>
    </source>
</evidence>
<organism evidence="3 4">
    <name type="scientific">Kribbella voronezhensis</name>
    <dbReference type="NCBI Taxonomy" id="2512212"/>
    <lineage>
        <taxon>Bacteria</taxon>
        <taxon>Bacillati</taxon>
        <taxon>Actinomycetota</taxon>
        <taxon>Actinomycetes</taxon>
        <taxon>Propionibacteriales</taxon>
        <taxon>Kribbellaceae</taxon>
        <taxon>Kribbella</taxon>
    </lineage>
</organism>
<comment type="caution">
    <text evidence="3">The sequence shown here is derived from an EMBL/GenBank/DDBJ whole genome shotgun (WGS) entry which is preliminary data.</text>
</comment>
<accession>A0A4R7T625</accession>
<proteinExistence type="predicted"/>
<protein>
    <recommendedName>
        <fullName evidence="5">SAF domain-containing protein</fullName>
    </recommendedName>
</protein>
<evidence type="ECO:0000256" key="2">
    <source>
        <dbReference type="SAM" id="Phobius"/>
    </source>
</evidence>
<dbReference type="RefSeq" id="WP_133976451.1">
    <property type="nucleotide sequence ID" value="NZ_SOCE01000001.1"/>
</dbReference>
<keyword evidence="2" id="KW-0472">Membrane</keyword>
<dbReference type="AlphaFoldDB" id="A0A4R7T625"/>
<sequence length="240" mass="24114">MSFSSSSRPSAAGARGKAPVSGSTRLPSGRERRPALAALAVILILLGAAGSALIAVRSGHRQDFVAIDAEALAPGHKLVSKDLARGDLAGATGKLVLWADADKVLGKYTTSWVYKGQFLTEANLTTKPIPEGGALVGVSLDSGRAPSDDVSQGDIVRVIRVPSANAEGAPQVLVGAALVTDSTGTVADSKTGANTTLNVTVLVPMENSTAVAAAAAGKNLVLVKLSPATKPSIAQTDGDG</sequence>
<feature type="region of interest" description="Disordered" evidence="1">
    <location>
        <begin position="1"/>
        <end position="29"/>
    </location>
</feature>
<dbReference type="Proteomes" id="UP000295151">
    <property type="component" value="Unassembled WGS sequence"/>
</dbReference>
<reference evidence="3 4" key="1">
    <citation type="submission" date="2019-03" db="EMBL/GenBank/DDBJ databases">
        <title>Genomic Encyclopedia of Type Strains, Phase III (KMG-III): the genomes of soil and plant-associated and newly described type strains.</title>
        <authorList>
            <person name="Whitman W."/>
        </authorList>
    </citation>
    <scope>NUCLEOTIDE SEQUENCE [LARGE SCALE GENOMIC DNA]</scope>
    <source>
        <strain evidence="3 4">VKM Ac-2575</strain>
    </source>
</reference>
<dbReference type="EMBL" id="SOCE01000001">
    <property type="protein sequence ID" value="TDU86508.1"/>
    <property type="molecule type" value="Genomic_DNA"/>
</dbReference>
<feature type="compositionally biased region" description="Low complexity" evidence="1">
    <location>
        <begin position="1"/>
        <end position="19"/>
    </location>
</feature>
<dbReference type="OrthoDB" id="3827005at2"/>
<keyword evidence="4" id="KW-1185">Reference proteome</keyword>